<dbReference type="Pfam" id="PF10923">
    <property type="entry name" value="BrxC_BrxD"/>
    <property type="match status" value="1"/>
</dbReference>
<protein>
    <submittedName>
        <fullName evidence="2">Biotin carboxylase</fullName>
    </submittedName>
</protein>
<dbReference type="Proteomes" id="UP000298460">
    <property type="component" value="Unassembled WGS sequence"/>
</dbReference>
<reference evidence="2 3" key="1">
    <citation type="submission" date="2019-03" db="EMBL/GenBank/DDBJ databases">
        <title>Draft Genome Sequence of Desulfosporosinus fructosivorans Strain 63.6F, Isolated from Marine Sediment in the Baltic Sea.</title>
        <authorList>
            <person name="Hausmann B."/>
            <person name="Vandieken V."/>
            <person name="Pjevac P."/>
            <person name="Schreck K."/>
            <person name="Herbold C.W."/>
            <person name="Loy A."/>
        </authorList>
    </citation>
    <scope>NUCLEOTIDE SEQUENCE [LARGE SCALE GENOMIC DNA]</scope>
    <source>
        <strain evidence="2 3">63.6F</strain>
    </source>
</reference>
<dbReference type="AlphaFoldDB" id="A0A4Z0R1A4"/>
<feature type="region of interest" description="Disordered" evidence="1">
    <location>
        <begin position="439"/>
        <end position="458"/>
    </location>
</feature>
<comment type="caution">
    <text evidence="2">The sequence shown here is derived from an EMBL/GenBank/DDBJ whole genome shotgun (WGS) entry which is preliminary data.</text>
</comment>
<organism evidence="2 3">
    <name type="scientific">Desulfosporosinus fructosivorans</name>
    <dbReference type="NCBI Taxonomy" id="2018669"/>
    <lineage>
        <taxon>Bacteria</taxon>
        <taxon>Bacillati</taxon>
        <taxon>Bacillota</taxon>
        <taxon>Clostridia</taxon>
        <taxon>Eubacteriales</taxon>
        <taxon>Desulfitobacteriaceae</taxon>
        <taxon>Desulfosporosinus</taxon>
    </lineage>
</organism>
<dbReference type="SUPFAM" id="SSF52540">
    <property type="entry name" value="P-loop containing nucleoside triphosphate hydrolases"/>
    <property type="match status" value="1"/>
</dbReference>
<dbReference type="EMBL" id="SPQQ01000010">
    <property type="protein sequence ID" value="TGE35983.1"/>
    <property type="molecule type" value="Genomic_DNA"/>
</dbReference>
<evidence type="ECO:0000313" key="2">
    <source>
        <dbReference type="EMBL" id="TGE35983.1"/>
    </source>
</evidence>
<dbReference type="InterPro" id="IPR027417">
    <property type="entry name" value="P-loop_NTPase"/>
</dbReference>
<name>A0A4Z0R1A4_9FIRM</name>
<dbReference type="InterPro" id="IPR021228">
    <property type="entry name" value="BrxD"/>
</dbReference>
<evidence type="ECO:0000313" key="3">
    <source>
        <dbReference type="Proteomes" id="UP000298460"/>
    </source>
</evidence>
<keyword evidence="3" id="KW-1185">Reference proteome</keyword>
<proteinExistence type="predicted"/>
<evidence type="ECO:0000256" key="1">
    <source>
        <dbReference type="SAM" id="MobiDB-lite"/>
    </source>
</evidence>
<dbReference type="OrthoDB" id="9772976at2"/>
<sequence>MKISSKCFKDLPRRNRFVAGKLRKKDSTAILNSLYGGVVPNRGLEHIMVGRKEEATQILKDLETVKDGASVIKFIIGPFGSGKTFLQALIQQVAFSEKFVVGKVDFDANRRLYGSEGKAVATYSEMMKNLAVATSPDGNAMPMILDQWISDVQTKTMQEKGYGSVAYDNPQFIIDVENEIAETANKMDRLVGGFDFVRVLMQYFKGFVEDNNSLQRNALRWLRGEYSTKTEARGDLGVRDIIDDSNFYDYIKVIAQFVRQIGYSGLVVNFDEAINLYKITHPQSRDKNYETILKIFNDTLQGNVSGLYIIFSGTPEFLEDERRGLYSYEAIKRRLVLNKFESNEFRDLSQPVIKLTPLKQEELYLLLKNLVEIHAFHYDYELKVSGEEIRSFIIREYSRPGALENLTTSDIIRTFIGGLNILQQNPGFDRSKIFGEQENAKSLPPKNPVVSRFSSTKI</sequence>
<accession>A0A4Z0R1A4</accession>
<gene>
    <name evidence="2" type="ORF">E4K67_23010</name>
</gene>